<dbReference type="STRING" id="643562.Daes_0410"/>
<dbReference type="eggNOG" id="ENOG5031NGT">
    <property type="taxonomic scope" value="Bacteria"/>
</dbReference>
<dbReference type="InterPro" id="IPR043038">
    <property type="entry name" value="VbhA_sf"/>
</dbReference>
<dbReference type="Proteomes" id="UP000002191">
    <property type="component" value="Chromosome"/>
</dbReference>
<dbReference type="HOGENOM" id="CLU_2616208_0_0_7"/>
<sequence length="78" mass="9278">MKSSRKYTFAKAKRPKTKVEVLTRRFMHAKASLEIEGFQLTSEEIAVFEECINKECTLEERSKRLKERFPNYDYAIRA</sequence>
<dbReference type="EMBL" id="CP002431">
    <property type="protein sequence ID" value="ADU61434.1"/>
    <property type="molecule type" value="Genomic_DNA"/>
</dbReference>
<dbReference type="Gene3D" id="1.10.8.1050">
    <property type="entry name" value="Antitoxin VbhA-like"/>
    <property type="match status" value="1"/>
</dbReference>
<keyword evidence="2" id="KW-1185">Reference proteome</keyword>
<dbReference type="AlphaFoldDB" id="E6VX28"/>
<reference evidence="1 2" key="2">
    <citation type="journal article" date="2014" name="Genome Announc.">
        <title>Complete Genome Sequence of the Subsurface, Mesophilic Sulfate-Reducing Bacterium Desulfovibrio aespoeensis Aspo-2.</title>
        <authorList>
            <person name="Pedersen K."/>
            <person name="Bengtsson A."/>
            <person name="Edlund J."/>
            <person name="Rabe L."/>
            <person name="Hazen T."/>
            <person name="Chakraborty R."/>
            <person name="Goodwin L."/>
            <person name="Shapiro N."/>
        </authorList>
    </citation>
    <scope>NUCLEOTIDE SEQUENCE [LARGE SCALE GENOMIC DNA]</scope>
    <source>
        <strain evidence="2">ATCC 700646 / DSM 10631 / Aspo-2</strain>
    </source>
</reference>
<dbReference type="OrthoDB" id="9869280at2"/>
<evidence type="ECO:0000313" key="1">
    <source>
        <dbReference type="EMBL" id="ADU61434.1"/>
    </source>
</evidence>
<protein>
    <submittedName>
        <fullName evidence="1">Uncharacterized protein</fullName>
    </submittedName>
</protein>
<accession>E6VX28</accession>
<dbReference type="KEGG" id="das:Daes_0410"/>
<gene>
    <name evidence="1" type="ordered locus">Daes_0410</name>
</gene>
<name>E6VX28_PSEA9</name>
<reference evidence="2" key="1">
    <citation type="submission" date="2010-12" db="EMBL/GenBank/DDBJ databases">
        <title>Complete sequence of Desulfovibrio aespoeensis Aspo-2.</title>
        <authorList>
            <consortium name="US DOE Joint Genome Institute"/>
            <person name="Lucas S."/>
            <person name="Copeland A."/>
            <person name="Lapidus A."/>
            <person name="Cheng J.-F."/>
            <person name="Goodwin L."/>
            <person name="Pitluck S."/>
            <person name="Chertkov O."/>
            <person name="Misra M."/>
            <person name="Detter J.C."/>
            <person name="Han C."/>
            <person name="Tapia R."/>
            <person name="Land M."/>
            <person name="Hauser L."/>
            <person name="Kyrpides N."/>
            <person name="Ivanova N."/>
            <person name="Ovchinnikova G."/>
            <person name="Pedersen K."/>
            <person name="Jagevall S."/>
            <person name="Hazen T."/>
            <person name="Woyke T."/>
        </authorList>
    </citation>
    <scope>NUCLEOTIDE SEQUENCE [LARGE SCALE GENOMIC DNA]</scope>
    <source>
        <strain evidence="2">ATCC 700646 / DSM 10631 / Aspo-2</strain>
    </source>
</reference>
<proteinExistence type="predicted"/>
<dbReference type="RefSeq" id="WP_013513371.1">
    <property type="nucleotide sequence ID" value="NC_014844.1"/>
</dbReference>
<organism evidence="1 2">
    <name type="scientific">Pseudodesulfovibrio aespoeensis (strain ATCC 700646 / DSM 10631 / Aspo-2)</name>
    <name type="common">Desulfovibrio aespoeensis</name>
    <dbReference type="NCBI Taxonomy" id="643562"/>
    <lineage>
        <taxon>Bacteria</taxon>
        <taxon>Pseudomonadati</taxon>
        <taxon>Thermodesulfobacteriota</taxon>
        <taxon>Desulfovibrionia</taxon>
        <taxon>Desulfovibrionales</taxon>
        <taxon>Desulfovibrionaceae</taxon>
    </lineage>
</organism>
<evidence type="ECO:0000313" key="2">
    <source>
        <dbReference type="Proteomes" id="UP000002191"/>
    </source>
</evidence>
<dbReference type="InterPro" id="IPR033788">
    <property type="entry name" value="VbhA-like"/>
</dbReference>
<dbReference type="CDD" id="cd11586">
    <property type="entry name" value="VbhA_like"/>
    <property type="match status" value="1"/>
</dbReference>